<evidence type="ECO:0000256" key="1">
    <source>
        <dbReference type="ARBA" id="ARBA00004496"/>
    </source>
</evidence>
<dbReference type="InterPro" id="IPR007358">
    <property type="entry name" value="Nucleoid_associated_NdpA"/>
</dbReference>
<dbReference type="GO" id="GO:0009295">
    <property type="term" value="C:nucleoid"/>
    <property type="evidence" value="ECO:0007669"/>
    <property type="project" value="InterPro"/>
</dbReference>
<keyword evidence="5" id="KW-1185">Reference proteome</keyword>
<dbReference type="PANTHER" id="PTHR38772:SF1">
    <property type="entry name" value="NUCLEOID-ASSOCIATED PROTEIN YEJK"/>
    <property type="match status" value="1"/>
</dbReference>
<proteinExistence type="inferred from homology"/>
<comment type="subcellular location">
    <subcellularLocation>
        <location evidence="1">Cytoplasm</location>
    </subcellularLocation>
</comment>
<reference evidence="4" key="1">
    <citation type="submission" date="2017-05" db="EMBL/GenBank/DDBJ databases">
        <title>Complete and WGS of Bordetella genogroups.</title>
        <authorList>
            <person name="Spilker T."/>
            <person name="Lipuma J."/>
        </authorList>
    </citation>
    <scope>NUCLEOTIDE SEQUENCE</scope>
    <source>
        <strain evidence="4">AU21707</strain>
    </source>
</reference>
<evidence type="ECO:0008006" key="6">
    <source>
        <dbReference type="Google" id="ProtNLM"/>
    </source>
</evidence>
<keyword evidence="3" id="KW-0963">Cytoplasm</keyword>
<dbReference type="OrthoDB" id="9131762at2"/>
<gene>
    <name evidence="4" type="ORF">CAL26_06025</name>
</gene>
<evidence type="ECO:0000256" key="2">
    <source>
        <dbReference type="ARBA" id="ARBA00009035"/>
    </source>
</evidence>
<accession>A0A261RDG3</accession>
<dbReference type="Proteomes" id="UP000216857">
    <property type="component" value="Unassembled WGS sequence"/>
</dbReference>
<evidence type="ECO:0000313" key="5">
    <source>
        <dbReference type="Proteomes" id="UP000216857"/>
    </source>
</evidence>
<dbReference type="AlphaFoldDB" id="A0A261RDG3"/>
<evidence type="ECO:0000256" key="3">
    <source>
        <dbReference type="ARBA" id="ARBA00022490"/>
    </source>
</evidence>
<dbReference type="Pfam" id="PF04245">
    <property type="entry name" value="NA37"/>
    <property type="match status" value="1"/>
</dbReference>
<comment type="similarity">
    <text evidence="2">Belongs to the YejK family.</text>
</comment>
<organism evidence="4 5">
    <name type="scientific">Bordetella genomosp. 9</name>
    <dbReference type="NCBI Taxonomy" id="1416803"/>
    <lineage>
        <taxon>Bacteria</taxon>
        <taxon>Pseudomonadati</taxon>
        <taxon>Pseudomonadota</taxon>
        <taxon>Betaproteobacteria</taxon>
        <taxon>Burkholderiales</taxon>
        <taxon>Alcaligenaceae</taxon>
        <taxon>Bordetella</taxon>
    </lineage>
</organism>
<comment type="caution">
    <text evidence="4">The sequence shown here is derived from an EMBL/GenBank/DDBJ whole genome shotgun (WGS) entry which is preliminary data.</text>
</comment>
<dbReference type="EMBL" id="NEVJ01000002">
    <property type="protein sequence ID" value="OZI23039.1"/>
    <property type="molecule type" value="Genomic_DNA"/>
</dbReference>
<sequence length="369" mass="40927">MRVVQSVIHGFEKEQHMPVGQVVKREEVLDPALDPVGTLVSGIAKLMGQKTISQNWGRFNTVNRGGIFPISFADNVSQLSQAPSFLALTHVAMDELIGQANERGFSTGGLILFAVYEGDDMMLRLLIAMIKQRAGITLDENYIPIGVTEVDMTKLHQAAQINISQYIDVIAKQSIQEQIGDGEEDDEDANYLSFLSTRDNNAAGYFIDALGCEVGISSAKATTRIFRAVEKFFDSNKSLKQYRRAAKEKLTDYLKEQLEKSEPASITDVCHALTSLVSANDAPHMDSLAEFLNGEKYKIPAEFHIHPTTLGRHYRVSLEPDGISLKFDRSLLGIEDNATIVYKKALKSLTINNLSESIIQKLDKEISQN</sequence>
<dbReference type="PANTHER" id="PTHR38772">
    <property type="match status" value="1"/>
</dbReference>
<dbReference type="GO" id="GO:0005737">
    <property type="term" value="C:cytoplasm"/>
    <property type="evidence" value="ECO:0007669"/>
    <property type="project" value="UniProtKB-SubCell"/>
</dbReference>
<evidence type="ECO:0000313" key="4">
    <source>
        <dbReference type="EMBL" id="OZI23039.1"/>
    </source>
</evidence>
<name>A0A261RDG3_9BORD</name>
<dbReference type="RefSeq" id="WP_094846055.1">
    <property type="nucleotide sequence ID" value="NZ_NEVJ01000002.1"/>
</dbReference>
<protein>
    <recommendedName>
        <fullName evidence="6">Nucleoid-associated protein</fullName>
    </recommendedName>
</protein>